<protein>
    <submittedName>
        <fullName evidence="2">Helix-turn-helix domain-containing protein</fullName>
    </submittedName>
</protein>
<evidence type="ECO:0000259" key="1">
    <source>
        <dbReference type="PROSITE" id="PS50943"/>
    </source>
</evidence>
<dbReference type="GO" id="GO:0003677">
    <property type="term" value="F:DNA binding"/>
    <property type="evidence" value="ECO:0007669"/>
    <property type="project" value="InterPro"/>
</dbReference>
<dbReference type="Proteomes" id="UP000824179">
    <property type="component" value="Unassembled WGS sequence"/>
</dbReference>
<dbReference type="InterPro" id="IPR010982">
    <property type="entry name" value="Lambda_DNA-bd_dom_sf"/>
</dbReference>
<dbReference type="Pfam" id="PF01381">
    <property type="entry name" value="HTH_3"/>
    <property type="match status" value="1"/>
</dbReference>
<gene>
    <name evidence="2" type="ORF">IAB90_04010</name>
</gene>
<dbReference type="SMART" id="SM00530">
    <property type="entry name" value="HTH_XRE"/>
    <property type="match status" value="2"/>
</dbReference>
<dbReference type="PROSITE" id="PS50943">
    <property type="entry name" value="HTH_CROC1"/>
    <property type="match status" value="2"/>
</dbReference>
<dbReference type="EMBL" id="DVHB01000070">
    <property type="protein sequence ID" value="HIR39529.1"/>
    <property type="molecule type" value="Genomic_DNA"/>
</dbReference>
<dbReference type="CDD" id="cd00093">
    <property type="entry name" value="HTH_XRE"/>
    <property type="match status" value="2"/>
</dbReference>
<reference evidence="2" key="1">
    <citation type="submission" date="2020-10" db="EMBL/GenBank/DDBJ databases">
        <authorList>
            <person name="Gilroy R."/>
        </authorList>
    </citation>
    <scope>NUCLEOTIDE SEQUENCE</scope>
    <source>
        <strain evidence="2">ChiW25-3613</strain>
    </source>
</reference>
<sequence>MSKLPEYSQLKTSEKFRARLLQIMDDSERNTAKEFAGFVGVSTPVIAKAKNYGIVPSLKMLIKIADKLELSFLYLLGESDSNDFIPSANPSSFHKRLPQVAEERGENYGHIASRMPFPRTYIYEWLKENTLPSPEYLLALAEYFNVSPDYLLGRTDYRN</sequence>
<dbReference type="Gene3D" id="1.10.260.40">
    <property type="entry name" value="lambda repressor-like DNA-binding domains"/>
    <property type="match status" value="2"/>
</dbReference>
<proteinExistence type="predicted"/>
<feature type="domain" description="HTH cro/C1-type" evidence="1">
    <location>
        <begin position="119"/>
        <end position="151"/>
    </location>
</feature>
<organism evidence="2 3">
    <name type="scientific">Candidatus Coproplasma stercoripullorum</name>
    <dbReference type="NCBI Taxonomy" id="2840751"/>
    <lineage>
        <taxon>Bacteria</taxon>
        <taxon>Bacillati</taxon>
        <taxon>Bacillota</taxon>
        <taxon>Clostridia</taxon>
        <taxon>Eubacteriales</taxon>
        <taxon>Candidatus Coproplasma</taxon>
    </lineage>
</organism>
<comment type="caution">
    <text evidence="2">The sequence shown here is derived from an EMBL/GenBank/DDBJ whole genome shotgun (WGS) entry which is preliminary data.</text>
</comment>
<evidence type="ECO:0000313" key="2">
    <source>
        <dbReference type="EMBL" id="HIR39529.1"/>
    </source>
</evidence>
<dbReference type="SUPFAM" id="SSF47413">
    <property type="entry name" value="lambda repressor-like DNA-binding domains"/>
    <property type="match status" value="2"/>
</dbReference>
<evidence type="ECO:0000313" key="3">
    <source>
        <dbReference type="Proteomes" id="UP000824179"/>
    </source>
</evidence>
<dbReference type="InterPro" id="IPR001387">
    <property type="entry name" value="Cro/C1-type_HTH"/>
</dbReference>
<accession>A0A9D1AGE7</accession>
<dbReference type="AlphaFoldDB" id="A0A9D1AGE7"/>
<feature type="domain" description="HTH cro/C1-type" evidence="1">
    <location>
        <begin position="31"/>
        <end position="75"/>
    </location>
</feature>
<reference evidence="2" key="2">
    <citation type="journal article" date="2021" name="PeerJ">
        <title>Extensive microbial diversity within the chicken gut microbiome revealed by metagenomics and culture.</title>
        <authorList>
            <person name="Gilroy R."/>
            <person name="Ravi A."/>
            <person name="Getino M."/>
            <person name="Pursley I."/>
            <person name="Horton D.L."/>
            <person name="Alikhan N.F."/>
            <person name="Baker D."/>
            <person name="Gharbi K."/>
            <person name="Hall N."/>
            <person name="Watson M."/>
            <person name="Adriaenssens E.M."/>
            <person name="Foster-Nyarko E."/>
            <person name="Jarju S."/>
            <person name="Secka A."/>
            <person name="Antonio M."/>
            <person name="Oren A."/>
            <person name="Chaudhuri R.R."/>
            <person name="La Ragione R."/>
            <person name="Hildebrand F."/>
            <person name="Pallen M.J."/>
        </authorList>
    </citation>
    <scope>NUCLEOTIDE SEQUENCE</scope>
    <source>
        <strain evidence="2">ChiW25-3613</strain>
    </source>
</reference>
<name>A0A9D1AGE7_9FIRM</name>